<reference evidence="10 11" key="1">
    <citation type="submission" date="2014-04" db="EMBL/GenBank/DDBJ databases">
        <title>Evolutionary Origins and Diversification of the Mycorrhizal Mutualists.</title>
        <authorList>
            <consortium name="DOE Joint Genome Institute"/>
            <consortium name="Mycorrhizal Genomics Consortium"/>
            <person name="Kohler A."/>
            <person name="Kuo A."/>
            <person name="Nagy L.G."/>
            <person name="Floudas D."/>
            <person name="Copeland A."/>
            <person name="Barry K.W."/>
            <person name="Cichocki N."/>
            <person name="Veneault-Fourrey C."/>
            <person name="LaButti K."/>
            <person name="Lindquist E.A."/>
            <person name="Lipzen A."/>
            <person name="Lundell T."/>
            <person name="Morin E."/>
            <person name="Murat C."/>
            <person name="Riley R."/>
            <person name="Ohm R."/>
            <person name="Sun H."/>
            <person name="Tunlid A."/>
            <person name="Henrissat B."/>
            <person name="Grigoriev I.V."/>
            <person name="Hibbett D.S."/>
            <person name="Martin F."/>
        </authorList>
    </citation>
    <scope>NUCLEOTIDE SEQUENCE [LARGE SCALE GENOMIC DNA]</scope>
    <source>
        <strain evidence="10 11">Koide BX008</strain>
    </source>
</reference>
<dbReference type="SMART" id="SM01070">
    <property type="entry name" value="CDC37_M"/>
    <property type="match status" value="1"/>
</dbReference>
<evidence type="ECO:0000259" key="9">
    <source>
        <dbReference type="SMART" id="SM01071"/>
    </source>
</evidence>
<dbReference type="Proteomes" id="UP000054549">
    <property type="component" value="Unassembled WGS sequence"/>
</dbReference>
<name>A0A0C2WNS6_AMAMK</name>
<evidence type="ECO:0000256" key="5">
    <source>
        <dbReference type="ARBA" id="ARBA00031396"/>
    </source>
</evidence>
<dbReference type="EMBL" id="KN818261">
    <property type="protein sequence ID" value="KIL63272.1"/>
    <property type="molecule type" value="Genomic_DNA"/>
</dbReference>
<evidence type="ECO:0000256" key="6">
    <source>
        <dbReference type="SAM" id="MobiDB-lite"/>
    </source>
</evidence>
<gene>
    <name evidence="10" type="ORF">M378DRAFT_80002</name>
</gene>
<feature type="domain" description="Cdc37 Hsp90 binding" evidence="8">
    <location>
        <begin position="195"/>
        <end position="380"/>
    </location>
</feature>
<dbReference type="InterPro" id="IPR013874">
    <property type="entry name" value="Cdc37_Hsp90-bd"/>
</dbReference>
<dbReference type="AlphaFoldDB" id="A0A0C2WNS6"/>
<dbReference type="Pfam" id="PF08565">
    <property type="entry name" value="CDC37_M"/>
    <property type="match status" value="1"/>
</dbReference>
<sequence length="493" mass="55516">MPLNYSKWDQLELSDDSDIEGHPNVDKRSLIRWKQRDIHEKREVRKQKIMYLQAQISCNHVLLPRIREIADKLADPSADLKPTVYLTGLVERLEKQPSRDCPSGNDPSKLEQTYDGMLLSLLRSVSDEAKEKARQDNVPEAEKDEKIGADLAERMKTHVKQLGEMIDKDKVELESEIAEQKKRITSDDVHEGFQNKYVPPKPAPAPLTKEKSKDKKKTKATTEFEVINPKGVAATEAVAAATNSSATPPPESEEEEEEIPELTPSLEAFSKLPLKEYQKSFEFIQHHRDVYVPGASDALLVAAFRAQQDGKKKYAKQCVHQSLLLQYCEKLGVDGVGVFFKKMMAGEPRAKKVFEDDVEATYKHLEERVRINLEEQEAGQGKEQIQLIAEGGDQSISFNVPDGPPPEDLRLEGPGTEDLDIEEVRKALQFRWDVFSAFPEDLQEALKSGSLEEVNKVLADMEVQVAENVVQQLDMAGILNFAEEGIRDETGNA</sequence>
<organism evidence="10 11">
    <name type="scientific">Amanita muscaria (strain Koide BX008)</name>
    <dbReference type="NCBI Taxonomy" id="946122"/>
    <lineage>
        <taxon>Eukaryota</taxon>
        <taxon>Fungi</taxon>
        <taxon>Dikarya</taxon>
        <taxon>Basidiomycota</taxon>
        <taxon>Agaricomycotina</taxon>
        <taxon>Agaricomycetes</taxon>
        <taxon>Agaricomycetidae</taxon>
        <taxon>Agaricales</taxon>
        <taxon>Pluteineae</taxon>
        <taxon>Amanitaceae</taxon>
        <taxon>Amanita</taxon>
    </lineage>
</organism>
<feature type="compositionally biased region" description="Acidic residues" evidence="6">
    <location>
        <begin position="251"/>
        <end position="260"/>
    </location>
</feature>
<dbReference type="Pfam" id="PF08564">
    <property type="entry name" value="CDC37_C"/>
    <property type="match status" value="1"/>
</dbReference>
<comment type="subcellular location">
    <subcellularLocation>
        <location evidence="1">Cytoplasm</location>
    </subcellularLocation>
</comment>
<feature type="region of interest" description="Disordered" evidence="6">
    <location>
        <begin position="239"/>
        <end position="262"/>
    </location>
</feature>
<feature type="domain" description="Cdc37 C-terminal" evidence="7">
    <location>
        <begin position="398"/>
        <end position="493"/>
    </location>
</feature>
<evidence type="ECO:0000256" key="1">
    <source>
        <dbReference type="ARBA" id="ARBA00004496"/>
    </source>
</evidence>
<feature type="region of interest" description="Disordered" evidence="6">
    <location>
        <begin position="189"/>
        <end position="220"/>
    </location>
</feature>
<dbReference type="GO" id="GO:0051087">
    <property type="term" value="F:protein-folding chaperone binding"/>
    <property type="evidence" value="ECO:0007669"/>
    <property type="project" value="TreeGrafter"/>
</dbReference>
<dbReference type="SMART" id="SM01071">
    <property type="entry name" value="CDC37_N"/>
    <property type="match status" value="1"/>
</dbReference>
<dbReference type="InterPro" id="IPR013873">
    <property type="entry name" value="Cdc37_C"/>
</dbReference>
<evidence type="ECO:0000256" key="4">
    <source>
        <dbReference type="ARBA" id="ARBA00023186"/>
    </source>
</evidence>
<dbReference type="PANTHER" id="PTHR12800">
    <property type="entry name" value="CDC37-RELATED"/>
    <property type="match status" value="1"/>
</dbReference>
<dbReference type="GO" id="GO:0050821">
    <property type="term" value="P:protein stabilization"/>
    <property type="evidence" value="ECO:0007669"/>
    <property type="project" value="TreeGrafter"/>
</dbReference>
<dbReference type="PANTHER" id="PTHR12800:SF4">
    <property type="entry name" value="HSP90 CO-CHAPERONE CDC37"/>
    <property type="match status" value="1"/>
</dbReference>
<dbReference type="InterPro" id="IPR013855">
    <property type="entry name" value="Cdc37_N_dom"/>
</dbReference>
<dbReference type="Pfam" id="PF03234">
    <property type="entry name" value="CDC37_N"/>
    <property type="match status" value="1"/>
</dbReference>
<proteinExistence type="inferred from homology"/>
<keyword evidence="3" id="KW-0963">Cytoplasm</keyword>
<dbReference type="Gene3D" id="1.20.58.610">
    <property type="entry name" value="Cdc37, Hsp90 binding domain"/>
    <property type="match status" value="1"/>
</dbReference>
<dbReference type="GO" id="GO:0019901">
    <property type="term" value="F:protein kinase binding"/>
    <property type="evidence" value="ECO:0007669"/>
    <property type="project" value="InterPro"/>
</dbReference>
<protein>
    <recommendedName>
        <fullName evidence="5">Hsp90 chaperone protein kinase-targeting subunit</fullName>
    </recommendedName>
</protein>
<dbReference type="OrthoDB" id="440202at2759"/>
<evidence type="ECO:0000256" key="3">
    <source>
        <dbReference type="ARBA" id="ARBA00022490"/>
    </source>
</evidence>
<dbReference type="GO" id="GO:0006457">
    <property type="term" value="P:protein folding"/>
    <property type="evidence" value="ECO:0007669"/>
    <property type="project" value="TreeGrafter"/>
</dbReference>
<feature type="domain" description="Cdc37 N-terminal" evidence="9">
    <location>
        <begin position="2"/>
        <end position="196"/>
    </location>
</feature>
<evidence type="ECO:0000259" key="7">
    <source>
        <dbReference type="SMART" id="SM01069"/>
    </source>
</evidence>
<keyword evidence="4" id="KW-0143">Chaperone</keyword>
<dbReference type="STRING" id="946122.A0A0C2WNS6"/>
<keyword evidence="11" id="KW-1185">Reference proteome</keyword>
<dbReference type="GO" id="GO:0051082">
    <property type="term" value="F:unfolded protein binding"/>
    <property type="evidence" value="ECO:0007669"/>
    <property type="project" value="TreeGrafter"/>
</dbReference>
<evidence type="ECO:0000259" key="8">
    <source>
        <dbReference type="SMART" id="SM01070"/>
    </source>
</evidence>
<dbReference type="InParanoid" id="A0A0C2WNS6"/>
<evidence type="ECO:0000256" key="2">
    <source>
        <dbReference type="ARBA" id="ARBA00006222"/>
    </source>
</evidence>
<dbReference type="GO" id="GO:0031072">
    <property type="term" value="F:heat shock protein binding"/>
    <property type="evidence" value="ECO:0007669"/>
    <property type="project" value="TreeGrafter"/>
</dbReference>
<dbReference type="GO" id="GO:0005737">
    <property type="term" value="C:cytoplasm"/>
    <property type="evidence" value="ECO:0007669"/>
    <property type="project" value="UniProtKB-SubCell"/>
</dbReference>
<dbReference type="InterPro" id="IPR004918">
    <property type="entry name" value="Cdc37"/>
</dbReference>
<accession>A0A0C2WNS6</accession>
<evidence type="ECO:0000313" key="11">
    <source>
        <dbReference type="Proteomes" id="UP000054549"/>
    </source>
</evidence>
<dbReference type="HOGENOM" id="CLU_033261_0_0_1"/>
<dbReference type="InterPro" id="IPR038189">
    <property type="entry name" value="Cdc37_Hsp90-bd_sf"/>
</dbReference>
<dbReference type="FunCoup" id="A0A0C2WNS6">
    <property type="interactions" value="483"/>
</dbReference>
<dbReference type="SUPFAM" id="SSF101391">
    <property type="entry name" value="Hsp90 co-chaperone CDC37"/>
    <property type="match status" value="1"/>
</dbReference>
<comment type="similarity">
    <text evidence="2">Belongs to the CDC37 family.</text>
</comment>
<dbReference type="SMART" id="SM01069">
    <property type="entry name" value="CDC37_C"/>
    <property type="match status" value="1"/>
</dbReference>
<evidence type="ECO:0000313" key="10">
    <source>
        <dbReference type="EMBL" id="KIL63272.1"/>
    </source>
</evidence>